<keyword evidence="3" id="KW-1185">Reference proteome</keyword>
<dbReference type="CDD" id="cd00093">
    <property type="entry name" value="HTH_XRE"/>
    <property type="match status" value="1"/>
</dbReference>
<evidence type="ECO:0000259" key="1">
    <source>
        <dbReference type="PROSITE" id="PS50943"/>
    </source>
</evidence>
<accession>A0ABQ3IMV7</accession>
<dbReference type="Gene3D" id="1.10.260.40">
    <property type="entry name" value="lambda repressor-like DNA-binding domains"/>
    <property type="match status" value="1"/>
</dbReference>
<protein>
    <recommendedName>
        <fullName evidence="1">HTH cro/C1-type domain-containing protein</fullName>
    </recommendedName>
</protein>
<feature type="domain" description="HTH cro/C1-type" evidence="1">
    <location>
        <begin position="22"/>
        <end position="59"/>
    </location>
</feature>
<dbReference type="PROSITE" id="PS50943">
    <property type="entry name" value="HTH_CROC1"/>
    <property type="match status" value="1"/>
</dbReference>
<comment type="caution">
    <text evidence="2">The sequence shown here is derived from an EMBL/GenBank/DDBJ whole genome shotgun (WGS) entry which is preliminary data.</text>
</comment>
<organism evidence="2 3">
    <name type="scientific">Thalassotalea profundi</name>
    <dbReference type="NCBI Taxonomy" id="2036687"/>
    <lineage>
        <taxon>Bacteria</taxon>
        <taxon>Pseudomonadati</taxon>
        <taxon>Pseudomonadota</taxon>
        <taxon>Gammaproteobacteria</taxon>
        <taxon>Alteromonadales</taxon>
        <taxon>Colwelliaceae</taxon>
        <taxon>Thalassotalea</taxon>
    </lineage>
</organism>
<sequence>MTLQDLLNKACGEASDTKTSIKLGITRQMFSAYRNGRRLPSDEVLEKIIDISGVDPVLAYMAVYAERIHNPIVSNAFRNPTRLTS</sequence>
<dbReference type="InterPro" id="IPR001387">
    <property type="entry name" value="Cro/C1-type_HTH"/>
</dbReference>
<evidence type="ECO:0000313" key="2">
    <source>
        <dbReference type="EMBL" id="GHE87384.1"/>
    </source>
</evidence>
<reference evidence="3" key="1">
    <citation type="journal article" date="2019" name="Int. J. Syst. Evol. Microbiol.">
        <title>The Global Catalogue of Microorganisms (GCM) 10K type strain sequencing project: providing services to taxonomists for standard genome sequencing and annotation.</title>
        <authorList>
            <consortium name="The Broad Institute Genomics Platform"/>
            <consortium name="The Broad Institute Genome Sequencing Center for Infectious Disease"/>
            <person name="Wu L."/>
            <person name="Ma J."/>
        </authorList>
    </citation>
    <scope>NUCLEOTIDE SEQUENCE [LARGE SCALE GENOMIC DNA]</scope>
    <source>
        <strain evidence="3">CGMCC 1.15922</strain>
    </source>
</reference>
<proteinExistence type="predicted"/>
<name>A0ABQ3IMV7_9GAMM</name>
<dbReference type="InterPro" id="IPR010982">
    <property type="entry name" value="Lambda_DNA-bd_dom_sf"/>
</dbReference>
<evidence type="ECO:0000313" key="3">
    <source>
        <dbReference type="Proteomes" id="UP000626370"/>
    </source>
</evidence>
<dbReference type="SUPFAM" id="SSF47413">
    <property type="entry name" value="lambda repressor-like DNA-binding domains"/>
    <property type="match status" value="1"/>
</dbReference>
<dbReference type="Proteomes" id="UP000626370">
    <property type="component" value="Unassembled WGS sequence"/>
</dbReference>
<dbReference type="EMBL" id="BNAH01000005">
    <property type="protein sequence ID" value="GHE87384.1"/>
    <property type="molecule type" value="Genomic_DNA"/>
</dbReference>
<gene>
    <name evidence="2" type="ORF">GCM10011501_16040</name>
</gene>